<feature type="compositionally biased region" description="Polar residues" evidence="1">
    <location>
        <begin position="164"/>
        <end position="182"/>
    </location>
</feature>
<reference evidence="2" key="1">
    <citation type="submission" date="2021-01" db="EMBL/GenBank/DDBJ databases">
        <authorList>
            <person name="Corre E."/>
            <person name="Pelletier E."/>
            <person name="Niang G."/>
            <person name="Scheremetjew M."/>
            <person name="Finn R."/>
            <person name="Kale V."/>
            <person name="Holt S."/>
            <person name="Cochrane G."/>
            <person name="Meng A."/>
            <person name="Brown T."/>
            <person name="Cohen L."/>
        </authorList>
    </citation>
    <scope>NUCLEOTIDE SEQUENCE</scope>
    <source>
        <strain evidence="2">CCMP1510</strain>
    </source>
</reference>
<name>A0A7S3JPC3_9STRA</name>
<sequence length="182" mass="20191">MSREEPPATPSTISSIGSISTALATPIATPMIGTHGQRRRSTGAMLASPLSTISSRGAMPVVLQSPGFSTSAITTRSRARTADNIKKKSPSYREFLLKEKDRLHQEEKSKGPRMGREPLSIFDETETSSHRRRKFSEQRINQVTIKSSTKMKKKSTNNREPFKTLTNQDETGSAHSITFNLR</sequence>
<dbReference type="EMBL" id="HBIJ01002011">
    <property type="protein sequence ID" value="CAE0360679.1"/>
    <property type="molecule type" value="Transcribed_RNA"/>
</dbReference>
<accession>A0A7S3JPC3</accession>
<organism evidence="2">
    <name type="scientific">Aureoumbra lagunensis</name>
    <dbReference type="NCBI Taxonomy" id="44058"/>
    <lineage>
        <taxon>Eukaryota</taxon>
        <taxon>Sar</taxon>
        <taxon>Stramenopiles</taxon>
        <taxon>Ochrophyta</taxon>
        <taxon>Pelagophyceae</taxon>
        <taxon>Pelagomonadales</taxon>
        <taxon>Aureoumbra</taxon>
    </lineage>
</organism>
<proteinExistence type="predicted"/>
<feature type="region of interest" description="Disordered" evidence="1">
    <location>
        <begin position="100"/>
        <end position="182"/>
    </location>
</feature>
<feature type="compositionally biased region" description="Basic and acidic residues" evidence="1">
    <location>
        <begin position="100"/>
        <end position="116"/>
    </location>
</feature>
<gene>
    <name evidence="2" type="ORF">ALAG00032_LOCUS1409</name>
</gene>
<dbReference type="AlphaFoldDB" id="A0A7S3JPC3"/>
<evidence type="ECO:0000313" key="2">
    <source>
        <dbReference type="EMBL" id="CAE0360679.1"/>
    </source>
</evidence>
<protein>
    <submittedName>
        <fullName evidence="2">Uncharacterized protein</fullName>
    </submittedName>
</protein>
<evidence type="ECO:0000256" key="1">
    <source>
        <dbReference type="SAM" id="MobiDB-lite"/>
    </source>
</evidence>